<evidence type="ECO:0000259" key="1">
    <source>
        <dbReference type="Pfam" id="PF06283"/>
    </source>
</evidence>
<dbReference type="PANTHER" id="PTHR40469">
    <property type="entry name" value="SECRETED GLYCOSYL HYDROLASE"/>
    <property type="match status" value="1"/>
</dbReference>
<dbReference type="InterPro" id="IPR029010">
    <property type="entry name" value="ThuA-like"/>
</dbReference>
<dbReference type="Gene3D" id="3.40.50.880">
    <property type="match status" value="1"/>
</dbReference>
<proteinExistence type="predicted"/>
<reference evidence="3" key="1">
    <citation type="submission" date="2016-10" db="EMBL/GenBank/DDBJ databases">
        <authorList>
            <person name="Varghese N."/>
            <person name="Submissions S."/>
        </authorList>
    </citation>
    <scope>NUCLEOTIDE SEQUENCE [LARGE SCALE GENOMIC DNA]</scope>
    <source>
        <strain evidence="3">DSM 25730</strain>
    </source>
</reference>
<dbReference type="EMBL" id="FOMI01000004">
    <property type="protein sequence ID" value="SFD11090.1"/>
    <property type="molecule type" value="Genomic_DNA"/>
</dbReference>
<dbReference type="Pfam" id="PF06283">
    <property type="entry name" value="ThuA"/>
    <property type="match status" value="1"/>
</dbReference>
<dbReference type="Proteomes" id="UP000199439">
    <property type="component" value="Unassembled WGS sequence"/>
</dbReference>
<dbReference type="OrthoDB" id="9785923at2"/>
<protein>
    <submittedName>
        <fullName evidence="2">Trehalose utilisation</fullName>
    </submittedName>
</protein>
<dbReference type="AlphaFoldDB" id="A0A1I1PYV2"/>
<keyword evidence="3" id="KW-1185">Reference proteome</keyword>
<organism evidence="2 3">
    <name type="scientific">Algibacter pectinivorans</name>
    <dbReference type="NCBI Taxonomy" id="870482"/>
    <lineage>
        <taxon>Bacteria</taxon>
        <taxon>Pseudomonadati</taxon>
        <taxon>Bacteroidota</taxon>
        <taxon>Flavobacteriia</taxon>
        <taxon>Flavobacteriales</taxon>
        <taxon>Flavobacteriaceae</taxon>
        <taxon>Algibacter</taxon>
    </lineage>
</organism>
<evidence type="ECO:0000313" key="2">
    <source>
        <dbReference type="EMBL" id="SFD11090.1"/>
    </source>
</evidence>
<gene>
    <name evidence="2" type="ORF">SAMN04487987_10460</name>
</gene>
<dbReference type="STRING" id="870482.SAMN04487987_10460"/>
<feature type="domain" description="ThuA-like" evidence="1">
    <location>
        <begin position="101"/>
        <end position="296"/>
    </location>
</feature>
<dbReference type="InterPro" id="IPR029062">
    <property type="entry name" value="Class_I_gatase-like"/>
</dbReference>
<dbReference type="SUPFAM" id="SSF52317">
    <property type="entry name" value="Class I glutamine amidotransferase-like"/>
    <property type="match status" value="1"/>
</dbReference>
<name>A0A1I1PYV2_9FLAO</name>
<evidence type="ECO:0000313" key="3">
    <source>
        <dbReference type="Proteomes" id="UP000199439"/>
    </source>
</evidence>
<dbReference type="PANTHER" id="PTHR40469:SF2">
    <property type="entry name" value="GALACTOSE-BINDING DOMAIN-LIKE SUPERFAMILY PROTEIN"/>
    <property type="match status" value="1"/>
</dbReference>
<sequence>MINRIVVLLISLCFLTRGYASNPIKGKIKVLIVDGQNNHTVWPKSTIMMKQYLEETGLFTVDIARTKYLNNSEENKSWLGYANVPEGIEGKPKTDLDFSPKFSKYDVVISNFGWRAASWPKKTKLAFEKYVKKGGGFVSVHAADNSFPEWAAYNEMIAIGGWGGRTEKDGPYLYVDKDNKVKKDYSPGKGGTHGKREAFPITIFDTEHPITKGMPKVWMHAPDECYAFLRGPAKNVTILATGVSTKKKPELEQKEPVALVVKYGKGRVFHTPLGHDTTSFECVGFITLLKRGVEWAATNKVTQTELPEDFPSAEKTSLRSFVLPK</sequence>
<accession>A0A1I1PYV2</accession>
<dbReference type="RefSeq" id="WP_092851013.1">
    <property type="nucleotide sequence ID" value="NZ_FOMI01000004.1"/>
</dbReference>